<dbReference type="GO" id="GO:0016020">
    <property type="term" value="C:membrane"/>
    <property type="evidence" value="ECO:0007669"/>
    <property type="project" value="TreeGrafter"/>
</dbReference>
<evidence type="ECO:0000256" key="10">
    <source>
        <dbReference type="SAM" id="MobiDB-lite"/>
    </source>
</evidence>
<feature type="compositionally biased region" description="Basic and acidic residues" evidence="10">
    <location>
        <begin position="244"/>
        <end position="269"/>
    </location>
</feature>
<sequence>MNGMDTEQTEETDTRLHNQQKESEKDTFGVSGQSDAEQEDNDALDRKRIQDKNENQEMPHAGDGPRSRNFTEQTEETDTRLHNQQKESEKDTFGVSGQSDAEQEDNDALDRKRIQDKNENQEMPHAGDGLRSRKFNNKQKIGGDADSGNSEERQCNSDAGPDTEQTEDTDTRLHNQQKASEKDTFGVSSQSDAEQEDDETLDLKHIQDKNENQEVPYAGDGPRLRTSNKKEKTGLDTDTGLHNQQRESEREDHDTSDGNRIKGKNENQEMPHAGDGPRQRKNKQKTAHLDKGDIFDHAETSSPDVIETCSINYLGVVSYGFCILLAIYLLLVVVPWFTSSPHPQQQLNLLEVFCQELNKVQASFPSQRRELWRRSKIHLQKHLNLTNPTEPVSLILTSGHGAEKTLQCLAQQLAAAFSNTLNSSVINIDGSSKRDQDSDQVKMDIDTTLKNAFAGGKQAAVIHRFEELPPGSTLIFYRYCDHENSAFKKVFLAFTVMLQEEMDFPPNVSLGMVEEAVQEYLKEKFVSSDRTAKFNQMDLDKLSGLWSRISHLILPVAAEQKIEQHGCQT</sequence>
<feature type="domain" description="Torsin-1A-interacting protein 1/2 AAA+ activator" evidence="12">
    <location>
        <begin position="338"/>
        <end position="567"/>
    </location>
</feature>
<name>A0A8T0AQR9_SILME</name>
<feature type="compositionally biased region" description="Basic and acidic residues" evidence="10">
    <location>
        <begin position="108"/>
        <end position="122"/>
    </location>
</feature>
<dbReference type="InterPro" id="IPR046753">
    <property type="entry name" value="TOIP1/2_C"/>
</dbReference>
<keyword evidence="5 11" id="KW-1133">Transmembrane helix</keyword>
<keyword evidence="6 11" id="KW-0472">Membrane</keyword>
<dbReference type="PANTHER" id="PTHR18843">
    <property type="entry name" value="TORSIN-1A-INTERACTING PROTEIN"/>
    <property type="match status" value="1"/>
</dbReference>
<evidence type="ECO:0000256" key="3">
    <source>
        <dbReference type="ARBA" id="ARBA00022553"/>
    </source>
</evidence>
<evidence type="ECO:0000259" key="12">
    <source>
        <dbReference type="Pfam" id="PF05609"/>
    </source>
</evidence>
<evidence type="ECO:0000313" key="14">
    <source>
        <dbReference type="Proteomes" id="UP000606274"/>
    </source>
</evidence>
<dbReference type="GO" id="GO:0061024">
    <property type="term" value="P:membrane organization"/>
    <property type="evidence" value="ECO:0007669"/>
    <property type="project" value="TreeGrafter"/>
</dbReference>
<feature type="compositionally biased region" description="Basic and acidic residues" evidence="10">
    <location>
        <begin position="77"/>
        <end position="92"/>
    </location>
</feature>
<evidence type="ECO:0000256" key="2">
    <source>
        <dbReference type="ARBA" id="ARBA00007860"/>
    </source>
</evidence>
<feature type="transmembrane region" description="Helical" evidence="11">
    <location>
        <begin position="313"/>
        <end position="337"/>
    </location>
</feature>
<dbReference type="EMBL" id="JABFDY010000017">
    <property type="protein sequence ID" value="KAF7695401.1"/>
    <property type="molecule type" value="Genomic_DNA"/>
</dbReference>
<feature type="compositionally biased region" description="Basic and acidic residues" evidence="10">
    <location>
        <begin position="169"/>
        <end position="184"/>
    </location>
</feature>
<feature type="compositionally biased region" description="Basic and acidic residues" evidence="10">
    <location>
        <begin position="43"/>
        <end position="57"/>
    </location>
</feature>
<dbReference type="Gene3D" id="3.40.50.12190">
    <property type="match status" value="1"/>
</dbReference>
<organism evidence="13 14">
    <name type="scientific">Silurus meridionalis</name>
    <name type="common">Southern catfish</name>
    <name type="synonym">Silurus soldatovi meridionalis</name>
    <dbReference type="NCBI Taxonomy" id="175797"/>
    <lineage>
        <taxon>Eukaryota</taxon>
        <taxon>Metazoa</taxon>
        <taxon>Chordata</taxon>
        <taxon>Craniata</taxon>
        <taxon>Vertebrata</taxon>
        <taxon>Euteleostomi</taxon>
        <taxon>Actinopterygii</taxon>
        <taxon>Neopterygii</taxon>
        <taxon>Teleostei</taxon>
        <taxon>Ostariophysi</taxon>
        <taxon>Siluriformes</taxon>
        <taxon>Siluridae</taxon>
        <taxon>Silurus</taxon>
    </lineage>
</organism>
<keyword evidence="4 11" id="KW-0812">Transmembrane</keyword>
<protein>
    <recommendedName>
        <fullName evidence="12">Torsin-1A-interacting protein 1/2 AAA+ activator domain-containing protein</fullName>
    </recommendedName>
</protein>
<evidence type="ECO:0000256" key="7">
    <source>
        <dbReference type="ARBA" id="ARBA00023180"/>
    </source>
</evidence>
<comment type="subcellular location">
    <subcellularLocation>
        <location evidence="9">Endomembrane system</location>
        <topology evidence="9">Single-pass membrane protein</topology>
    </subcellularLocation>
    <subcellularLocation>
        <location evidence="1">Nucleus envelope</location>
    </subcellularLocation>
</comment>
<feature type="compositionally biased region" description="Basic and acidic residues" evidence="10">
    <location>
        <begin position="201"/>
        <end position="212"/>
    </location>
</feature>
<feature type="compositionally biased region" description="Basic and acidic residues" evidence="10">
    <location>
        <begin position="287"/>
        <end position="297"/>
    </location>
</feature>
<evidence type="ECO:0000256" key="1">
    <source>
        <dbReference type="ARBA" id="ARBA00004259"/>
    </source>
</evidence>
<evidence type="ECO:0000256" key="6">
    <source>
        <dbReference type="ARBA" id="ARBA00023136"/>
    </source>
</evidence>
<evidence type="ECO:0000256" key="8">
    <source>
        <dbReference type="ARBA" id="ARBA00023242"/>
    </source>
</evidence>
<accession>A0A8T0AQR9</accession>
<evidence type="ECO:0000256" key="5">
    <source>
        <dbReference type="ARBA" id="ARBA00022989"/>
    </source>
</evidence>
<keyword evidence="8" id="KW-0539">Nucleus</keyword>
<gene>
    <name evidence="13" type="ORF">HF521_007124</name>
</gene>
<evidence type="ECO:0000256" key="4">
    <source>
        <dbReference type="ARBA" id="ARBA00022692"/>
    </source>
</evidence>
<feature type="compositionally biased region" description="Basic and acidic residues" evidence="10">
    <location>
        <begin position="12"/>
        <end position="27"/>
    </location>
</feature>
<keyword evidence="3" id="KW-0597">Phosphoprotein</keyword>
<dbReference type="InterPro" id="IPR008662">
    <property type="entry name" value="TOIP1/2"/>
</dbReference>
<keyword evidence="14" id="KW-1185">Reference proteome</keyword>
<evidence type="ECO:0000256" key="9">
    <source>
        <dbReference type="ARBA" id="ARBA00037847"/>
    </source>
</evidence>
<dbReference type="InterPro" id="IPR038599">
    <property type="entry name" value="LAP1C-like_C_sf"/>
</dbReference>
<dbReference type="GO" id="GO:0001671">
    <property type="term" value="F:ATPase activator activity"/>
    <property type="evidence" value="ECO:0007669"/>
    <property type="project" value="InterPro"/>
</dbReference>
<comment type="caution">
    <text evidence="13">The sequence shown here is derived from an EMBL/GenBank/DDBJ whole genome shotgun (WGS) entry which is preliminary data.</text>
</comment>
<feature type="region of interest" description="Disordered" evidence="10">
    <location>
        <begin position="1"/>
        <end position="297"/>
    </location>
</feature>
<comment type="similarity">
    <text evidence="2">Belongs to the TOR1AIP family.</text>
</comment>
<dbReference type="Proteomes" id="UP000606274">
    <property type="component" value="Unassembled WGS sequence"/>
</dbReference>
<evidence type="ECO:0000313" key="13">
    <source>
        <dbReference type="EMBL" id="KAF7695401.1"/>
    </source>
</evidence>
<reference evidence="13" key="1">
    <citation type="submission" date="2020-08" db="EMBL/GenBank/DDBJ databases">
        <title>Chromosome-level assembly of Southern catfish (Silurus meridionalis) provides insights into visual adaptation to the nocturnal and benthic lifestyles.</title>
        <authorList>
            <person name="Zhang Y."/>
            <person name="Wang D."/>
            <person name="Peng Z."/>
        </authorList>
    </citation>
    <scope>NUCLEOTIDE SEQUENCE</scope>
    <source>
        <strain evidence="13">SWU-2019-XX</strain>
        <tissue evidence="13">Muscle</tissue>
    </source>
</reference>
<dbReference type="AlphaFoldDB" id="A0A8T0AQR9"/>
<evidence type="ECO:0000256" key="11">
    <source>
        <dbReference type="SAM" id="Phobius"/>
    </source>
</evidence>
<dbReference type="GO" id="GO:0005635">
    <property type="term" value="C:nuclear envelope"/>
    <property type="evidence" value="ECO:0007669"/>
    <property type="project" value="UniProtKB-SubCell"/>
</dbReference>
<dbReference type="PANTHER" id="PTHR18843:SF7">
    <property type="entry name" value="LAMINA-ASSOCIATED POLYPEPTIDE 1B ISOFORM 1-RELATED"/>
    <property type="match status" value="1"/>
</dbReference>
<dbReference type="Pfam" id="PF05609">
    <property type="entry name" value="LAP1_C"/>
    <property type="match status" value="1"/>
</dbReference>
<proteinExistence type="inferred from homology"/>
<keyword evidence="7" id="KW-0325">Glycoprotein</keyword>